<gene>
    <name evidence="2" type="ORF">HMPREF1983_01290</name>
</gene>
<accession>U2Q2E5</accession>
<keyword evidence="1" id="KW-0812">Transmembrane</keyword>
<dbReference type="AlphaFoldDB" id="U2Q2E5"/>
<feature type="transmembrane region" description="Helical" evidence="1">
    <location>
        <begin position="12"/>
        <end position="32"/>
    </location>
</feature>
<keyword evidence="1" id="KW-0472">Membrane</keyword>
<dbReference type="PATRIC" id="fig|1321820.3.peg.1250"/>
<dbReference type="NCBIfam" id="TIGR01906">
    <property type="entry name" value="integ_TIGR01906"/>
    <property type="match status" value="1"/>
</dbReference>
<dbReference type="EMBL" id="AWVP01000079">
    <property type="protein sequence ID" value="ERK56910.1"/>
    <property type="molecule type" value="Genomic_DNA"/>
</dbReference>
<evidence type="ECO:0000313" key="3">
    <source>
        <dbReference type="Proteomes" id="UP000016637"/>
    </source>
</evidence>
<dbReference type="InterPro" id="IPR010178">
    <property type="entry name" value="Lit"/>
</dbReference>
<keyword evidence="3" id="KW-1185">Reference proteome</keyword>
<dbReference type="HOGENOM" id="CLU_093826_0_0_9"/>
<dbReference type="Pfam" id="PF07314">
    <property type="entry name" value="Lit"/>
    <property type="match status" value="1"/>
</dbReference>
<keyword evidence="1" id="KW-1133">Transmembrane helix</keyword>
<reference evidence="2 3" key="1">
    <citation type="submission" date="2013-08" db="EMBL/GenBank/DDBJ databases">
        <authorList>
            <person name="Weinstock G."/>
            <person name="Sodergren E."/>
            <person name="Wylie T."/>
            <person name="Fulton L."/>
            <person name="Fulton R."/>
            <person name="Fronick C."/>
            <person name="O'Laughlin M."/>
            <person name="Godfrey J."/>
            <person name="Miner T."/>
            <person name="Herter B."/>
            <person name="Appelbaum E."/>
            <person name="Cordes M."/>
            <person name="Lek S."/>
            <person name="Wollam A."/>
            <person name="Pepin K.H."/>
            <person name="Palsikar V.B."/>
            <person name="Mitreva M."/>
            <person name="Wilson R.K."/>
        </authorList>
    </citation>
    <scope>NUCLEOTIDE SEQUENCE [LARGE SCALE GENOMIC DNA]</scope>
    <source>
        <strain evidence="2 3">ATCC 700627</strain>
    </source>
</reference>
<comment type="caution">
    <text evidence="2">The sequence shown here is derived from an EMBL/GenBank/DDBJ whole genome shotgun (WGS) entry which is preliminary data.</text>
</comment>
<evidence type="ECO:0000256" key="1">
    <source>
        <dbReference type="SAM" id="Phobius"/>
    </source>
</evidence>
<organism evidence="2 3">
    <name type="scientific">Gemella bergeri ATCC 700627</name>
    <dbReference type="NCBI Taxonomy" id="1321820"/>
    <lineage>
        <taxon>Bacteria</taxon>
        <taxon>Bacillati</taxon>
        <taxon>Bacillota</taxon>
        <taxon>Bacilli</taxon>
        <taxon>Bacillales</taxon>
        <taxon>Gemellaceae</taxon>
        <taxon>Gemella</taxon>
    </lineage>
</organism>
<feature type="transmembrane region" description="Helical" evidence="1">
    <location>
        <begin position="133"/>
        <end position="154"/>
    </location>
</feature>
<feature type="transmembrane region" description="Helical" evidence="1">
    <location>
        <begin position="99"/>
        <end position="121"/>
    </location>
</feature>
<protein>
    <submittedName>
        <fullName evidence="2">TIGR01906 family protein</fullName>
    </submittedName>
</protein>
<dbReference type="eggNOG" id="COG4478">
    <property type="taxonomic scope" value="Bacteria"/>
</dbReference>
<feature type="transmembrane region" description="Helical" evidence="1">
    <location>
        <begin position="190"/>
        <end position="216"/>
    </location>
</feature>
<dbReference type="Proteomes" id="UP000016637">
    <property type="component" value="Unassembled WGS sequence"/>
</dbReference>
<proteinExistence type="predicted"/>
<name>U2Q2E5_9BACL</name>
<sequence length="224" mass="26078">MEDTMNKIKINLLIIIQTISLLISSILAIIFYNCFNFSFYENFYKKENLADNIGTTYPELINNTHNLLDYLKGDAALNTTWYSTKDILHMVDVKKLYGISYYIMVSGYIIFVFLTILLLFLLKWKFLNYLTAIFNKVSISFVLAVAILGIVISVNFNTFWLKFHTILFSNDLWLLSPDESNLIKMVPEEFFTALVTKIVVHVLIFFVCLIVANSVFKKYFSKTR</sequence>
<evidence type="ECO:0000313" key="2">
    <source>
        <dbReference type="EMBL" id="ERK56910.1"/>
    </source>
</evidence>